<dbReference type="Proteomes" id="UP001274896">
    <property type="component" value="Unassembled WGS sequence"/>
</dbReference>
<dbReference type="GO" id="GO:0015074">
    <property type="term" value="P:DNA integration"/>
    <property type="evidence" value="ECO:0007669"/>
    <property type="project" value="InterPro"/>
</dbReference>
<feature type="non-terminal residue" evidence="9">
    <location>
        <position position="1"/>
    </location>
</feature>
<comment type="caution">
    <text evidence="9">The sequence shown here is derived from an EMBL/GenBank/DDBJ whole genome shotgun (WGS) entry which is preliminary data.</text>
</comment>
<evidence type="ECO:0000256" key="1">
    <source>
        <dbReference type="ARBA" id="ARBA00022679"/>
    </source>
</evidence>
<dbReference type="InterPro" id="IPR050951">
    <property type="entry name" value="Retrovirus_Pol_polyprotein"/>
</dbReference>
<organism evidence="9 10">
    <name type="scientific">Hemibagrus guttatus</name>
    <dbReference type="NCBI Taxonomy" id="175788"/>
    <lineage>
        <taxon>Eukaryota</taxon>
        <taxon>Metazoa</taxon>
        <taxon>Chordata</taxon>
        <taxon>Craniata</taxon>
        <taxon>Vertebrata</taxon>
        <taxon>Euteleostomi</taxon>
        <taxon>Actinopterygii</taxon>
        <taxon>Neopterygii</taxon>
        <taxon>Teleostei</taxon>
        <taxon>Ostariophysi</taxon>
        <taxon>Siluriformes</taxon>
        <taxon>Bagridae</taxon>
        <taxon>Hemibagrus</taxon>
    </lineage>
</organism>
<dbReference type="SUPFAM" id="SSF53098">
    <property type="entry name" value="Ribonuclease H-like"/>
    <property type="match status" value="1"/>
</dbReference>
<dbReference type="InterPro" id="IPR041588">
    <property type="entry name" value="Integrase_H2C2"/>
</dbReference>
<keyword evidence="10" id="KW-1185">Reference proteome</keyword>
<dbReference type="Pfam" id="PF13516">
    <property type="entry name" value="LRR_6"/>
    <property type="match status" value="1"/>
</dbReference>
<evidence type="ECO:0000256" key="7">
    <source>
        <dbReference type="ARBA" id="ARBA00039658"/>
    </source>
</evidence>
<dbReference type="Gene3D" id="3.80.10.10">
    <property type="entry name" value="Ribonuclease Inhibitor"/>
    <property type="match status" value="1"/>
</dbReference>
<keyword evidence="5" id="KW-0378">Hydrolase</keyword>
<dbReference type="PROSITE" id="PS50994">
    <property type="entry name" value="INTEGRASE"/>
    <property type="match status" value="1"/>
</dbReference>
<dbReference type="GO" id="GO:0016787">
    <property type="term" value="F:hydrolase activity"/>
    <property type="evidence" value="ECO:0007669"/>
    <property type="project" value="UniProtKB-KW"/>
</dbReference>
<dbReference type="InterPro" id="IPR012337">
    <property type="entry name" value="RNaseH-like_sf"/>
</dbReference>
<accession>A0AAE0R374</accession>
<dbReference type="AlphaFoldDB" id="A0AAE0R374"/>
<dbReference type="PROSITE" id="PS51450">
    <property type="entry name" value="LRR"/>
    <property type="match status" value="1"/>
</dbReference>
<keyword evidence="3" id="KW-0540">Nuclease</keyword>
<dbReference type="InterPro" id="IPR043502">
    <property type="entry name" value="DNA/RNA_pol_sf"/>
</dbReference>
<keyword evidence="6" id="KW-0695">RNA-directed DNA polymerase</keyword>
<dbReference type="Pfam" id="PF17917">
    <property type="entry name" value="RT_RNaseH"/>
    <property type="match status" value="1"/>
</dbReference>
<name>A0AAE0R374_9TELE</name>
<dbReference type="FunFam" id="1.10.340.70:FF:000001">
    <property type="entry name" value="Retrovirus-related Pol polyprotein from transposon gypsy-like Protein"/>
    <property type="match status" value="1"/>
</dbReference>
<protein>
    <recommendedName>
        <fullName evidence="7">Gypsy retrotransposon integrase-like protein 1</fullName>
    </recommendedName>
</protein>
<dbReference type="SUPFAM" id="SSF56672">
    <property type="entry name" value="DNA/RNA polymerases"/>
    <property type="match status" value="1"/>
</dbReference>
<dbReference type="Pfam" id="PF17921">
    <property type="entry name" value="Integrase_H2C2"/>
    <property type="match status" value="1"/>
</dbReference>
<evidence type="ECO:0000259" key="8">
    <source>
        <dbReference type="PROSITE" id="PS50994"/>
    </source>
</evidence>
<dbReference type="Gene3D" id="3.10.20.370">
    <property type="match status" value="1"/>
</dbReference>
<dbReference type="CDD" id="cd09274">
    <property type="entry name" value="RNase_HI_RT_Ty3"/>
    <property type="match status" value="1"/>
</dbReference>
<keyword evidence="2" id="KW-0548">Nucleotidyltransferase</keyword>
<dbReference type="EMBL" id="JAUCMX010000006">
    <property type="protein sequence ID" value="KAK3542754.1"/>
    <property type="molecule type" value="Genomic_DNA"/>
</dbReference>
<proteinExistence type="predicted"/>
<feature type="domain" description="Integrase catalytic" evidence="8">
    <location>
        <begin position="348"/>
        <end position="393"/>
    </location>
</feature>
<evidence type="ECO:0000313" key="9">
    <source>
        <dbReference type="EMBL" id="KAK3542754.1"/>
    </source>
</evidence>
<dbReference type="PANTHER" id="PTHR37984:SF15">
    <property type="entry name" value="INTEGRASE CATALYTIC DOMAIN-CONTAINING PROTEIN"/>
    <property type="match status" value="1"/>
</dbReference>
<evidence type="ECO:0000313" key="10">
    <source>
        <dbReference type="Proteomes" id="UP001274896"/>
    </source>
</evidence>
<dbReference type="Gene3D" id="1.10.340.70">
    <property type="match status" value="1"/>
</dbReference>
<keyword evidence="1" id="KW-0808">Transferase</keyword>
<keyword evidence="4" id="KW-0255">Endonuclease</keyword>
<dbReference type="FunFam" id="3.10.20.370:FF:000001">
    <property type="entry name" value="Retrovirus-related Pol polyprotein from transposon 17.6-like protein"/>
    <property type="match status" value="1"/>
</dbReference>
<dbReference type="InterPro" id="IPR041373">
    <property type="entry name" value="RT_RNaseH"/>
</dbReference>
<evidence type="ECO:0000256" key="4">
    <source>
        <dbReference type="ARBA" id="ARBA00022759"/>
    </source>
</evidence>
<evidence type="ECO:0000256" key="6">
    <source>
        <dbReference type="ARBA" id="ARBA00022918"/>
    </source>
</evidence>
<sequence length="436" mass="49321">FSQPFILSTDASLDGLGAVLSQVPEGETKARPIAFTSKALTRAQTKYPAHRLEFLALKWSVCDKFSHWLKGHNFTVWTDNNPLTYILTKPKLDACEQRWVSKLAPYSFSIQYIPGSRNVVADSLSRQPFVRQSVGQRLISEPYGALLGEAEQVREDAIQNTFRVSANTCNIEHLPCKTLEHCSLTCAEVSAILDVHTQWDIGTDDRAAQWLTQGAHQLLSPGLSPLPVFSLRELQEKQQDDKVLSRVLLHVSRGKRLSRRERAGETFEVLKTLKQWEKLKMLDGVLYRVSKDVLTGKKRWQYVVPASLVSQVLQGVHDEAGHQGQSRTLSLVRQRFFWNSLERDVQRIHSDQGANFESQLIHELLEVAGVKKSRTTAYHPMGNGHVKRFNRTLVISSNLSSLRELDLSHNNLQDSGVKLLCAGLENPQCKLEILRR</sequence>
<dbReference type="InterPro" id="IPR032675">
    <property type="entry name" value="LRR_dom_sf"/>
</dbReference>
<evidence type="ECO:0000256" key="3">
    <source>
        <dbReference type="ARBA" id="ARBA00022722"/>
    </source>
</evidence>
<dbReference type="InterPro" id="IPR001611">
    <property type="entry name" value="Leu-rich_rpt"/>
</dbReference>
<gene>
    <name evidence="9" type="ORF">QTP70_001878</name>
</gene>
<dbReference type="InterPro" id="IPR001584">
    <property type="entry name" value="Integrase_cat-core"/>
</dbReference>
<dbReference type="PANTHER" id="PTHR37984">
    <property type="entry name" value="PROTEIN CBG26694"/>
    <property type="match status" value="1"/>
</dbReference>
<dbReference type="SUPFAM" id="SSF52047">
    <property type="entry name" value="RNI-like"/>
    <property type="match status" value="1"/>
</dbReference>
<dbReference type="GO" id="GO:0004519">
    <property type="term" value="F:endonuclease activity"/>
    <property type="evidence" value="ECO:0007669"/>
    <property type="project" value="UniProtKB-KW"/>
</dbReference>
<dbReference type="GO" id="GO:0003964">
    <property type="term" value="F:RNA-directed DNA polymerase activity"/>
    <property type="evidence" value="ECO:0007669"/>
    <property type="project" value="UniProtKB-KW"/>
</dbReference>
<reference evidence="9" key="1">
    <citation type="submission" date="2023-06" db="EMBL/GenBank/DDBJ databases">
        <title>Male Hemibagrus guttatus genome.</title>
        <authorList>
            <person name="Bian C."/>
        </authorList>
    </citation>
    <scope>NUCLEOTIDE SEQUENCE</scope>
    <source>
        <strain evidence="9">Male_cb2023</strain>
        <tissue evidence="9">Muscle</tissue>
    </source>
</reference>
<dbReference type="SMART" id="SM00368">
    <property type="entry name" value="LRR_RI"/>
    <property type="match status" value="1"/>
</dbReference>
<evidence type="ECO:0000256" key="2">
    <source>
        <dbReference type="ARBA" id="ARBA00022695"/>
    </source>
</evidence>
<evidence type="ECO:0000256" key="5">
    <source>
        <dbReference type="ARBA" id="ARBA00022801"/>
    </source>
</evidence>